<dbReference type="InterPro" id="IPR043777">
    <property type="entry name" value="DUF5719"/>
</dbReference>
<dbReference type="EMBL" id="JAGFBF010000006">
    <property type="protein sequence ID" value="MBO2991052.1"/>
    <property type="molecule type" value="Genomic_DNA"/>
</dbReference>
<dbReference type="Proteomes" id="UP000668403">
    <property type="component" value="Unassembled WGS sequence"/>
</dbReference>
<feature type="region of interest" description="Disordered" evidence="1">
    <location>
        <begin position="89"/>
        <end position="131"/>
    </location>
</feature>
<evidence type="ECO:0000313" key="3">
    <source>
        <dbReference type="Proteomes" id="UP000668403"/>
    </source>
</evidence>
<gene>
    <name evidence="2" type="ORF">J4H85_13710</name>
</gene>
<accession>A0A939QF89</accession>
<sequence length="469" mass="48301">MTERSRVVLGSVRATTGLLITAVTATAVVLLAGTTLPVVTAEPVGVSVDTSQTTQRTLVCQGSFAELGLDPENPEATSLTGDVDLETAGESEGIDPLTTDSAGSGSAPAVRTGQDSAQFGAAQSQRVSSEDIRGTAASTCVEPVNEQWVVGGDTLTGTSTTLSVANPGEVPATVRIDLYDENGPVDSGQVTGVLVPPKSERTISLNGYAPERERLVAHVVSTGATVSAGMGIGQTVDIDPFSAGSVTRQLDPNDRLVIPGVTNRNTLAENHTGEAQDLDQFPVLVRAFAPGDEAGTATVRAVDENGRSYDLGEISLEPGVAGQLEIDQWPTRAQGIIIDADVPIVGGAFGSVDGDERHDNAWFSPAPELPAGVAVAAPVVNSGELVLSNPGESDATVRVERAGDSADDDAREITVPGGGTVTAEIRNGAQLRTEDQVHAAVRVVGRGALAAYPILPIGDRTQELTVYTR</sequence>
<dbReference type="AlphaFoldDB" id="A0A939QF89"/>
<proteinExistence type="predicted"/>
<evidence type="ECO:0008006" key="4">
    <source>
        <dbReference type="Google" id="ProtNLM"/>
    </source>
</evidence>
<evidence type="ECO:0000256" key="1">
    <source>
        <dbReference type="SAM" id="MobiDB-lite"/>
    </source>
</evidence>
<dbReference type="Pfam" id="PF18986">
    <property type="entry name" value="DUF5719"/>
    <property type="match status" value="1"/>
</dbReference>
<evidence type="ECO:0000313" key="2">
    <source>
        <dbReference type="EMBL" id="MBO2991052.1"/>
    </source>
</evidence>
<protein>
    <recommendedName>
        <fullName evidence="4">Large extracellular alpha-helical protein</fullName>
    </recommendedName>
</protein>
<feature type="compositionally biased region" description="Polar residues" evidence="1">
    <location>
        <begin position="113"/>
        <end position="127"/>
    </location>
</feature>
<dbReference type="RefSeq" id="WP_208240776.1">
    <property type="nucleotide sequence ID" value="NZ_BAAAQU010000001.1"/>
</dbReference>
<reference evidence="2" key="1">
    <citation type="submission" date="2021-03" db="EMBL/GenBank/DDBJ databases">
        <title>Leucobacter chromiisoli sp. nov., isolated from chromium-containing soil of chemical plant.</title>
        <authorList>
            <person name="Xu Z."/>
        </authorList>
    </citation>
    <scope>NUCLEOTIDE SEQUENCE</scope>
    <source>
        <strain evidence="2">K 70/01</strain>
    </source>
</reference>
<name>A0A939QF89_9MICO</name>
<organism evidence="2 3">
    <name type="scientific">Leucobacter tardus</name>
    <dbReference type="NCBI Taxonomy" id="501483"/>
    <lineage>
        <taxon>Bacteria</taxon>
        <taxon>Bacillati</taxon>
        <taxon>Actinomycetota</taxon>
        <taxon>Actinomycetes</taxon>
        <taxon>Micrococcales</taxon>
        <taxon>Microbacteriaceae</taxon>
        <taxon>Leucobacter</taxon>
    </lineage>
</organism>
<comment type="caution">
    <text evidence="2">The sequence shown here is derived from an EMBL/GenBank/DDBJ whole genome shotgun (WGS) entry which is preliminary data.</text>
</comment>
<keyword evidence="3" id="KW-1185">Reference proteome</keyword>